<gene>
    <name evidence="1" type="ORF">LPLAT_LOCUS4801</name>
</gene>
<dbReference type="Proteomes" id="UP001497644">
    <property type="component" value="Chromosome 15"/>
</dbReference>
<dbReference type="AlphaFoldDB" id="A0AAV2NGV9"/>
<proteinExistence type="predicted"/>
<reference evidence="1" key="1">
    <citation type="submission" date="2024-04" db="EMBL/GenBank/DDBJ databases">
        <authorList>
            <consortium name="Molecular Ecology Group"/>
        </authorList>
    </citation>
    <scope>NUCLEOTIDE SEQUENCE</scope>
</reference>
<name>A0AAV2NGV9_9HYME</name>
<keyword evidence="2" id="KW-1185">Reference proteome</keyword>
<sequence>MMYSPDKMMGSKGLHGAPITAPGCFPSGRYSPPPYRAAPDPMPPPPRRCMPNPTVSEIIGSLQFHVRIAPPRYIPLDTASSGCKNTLRHSFAQSITDHARARHSPDVNPRVAMMSDYSRCSMIGYDFSPPA</sequence>
<evidence type="ECO:0000313" key="1">
    <source>
        <dbReference type="EMBL" id="CAL1679054.1"/>
    </source>
</evidence>
<organism evidence="1 2">
    <name type="scientific">Lasius platythorax</name>
    <dbReference type="NCBI Taxonomy" id="488582"/>
    <lineage>
        <taxon>Eukaryota</taxon>
        <taxon>Metazoa</taxon>
        <taxon>Ecdysozoa</taxon>
        <taxon>Arthropoda</taxon>
        <taxon>Hexapoda</taxon>
        <taxon>Insecta</taxon>
        <taxon>Pterygota</taxon>
        <taxon>Neoptera</taxon>
        <taxon>Endopterygota</taxon>
        <taxon>Hymenoptera</taxon>
        <taxon>Apocrita</taxon>
        <taxon>Aculeata</taxon>
        <taxon>Formicoidea</taxon>
        <taxon>Formicidae</taxon>
        <taxon>Formicinae</taxon>
        <taxon>Lasius</taxon>
        <taxon>Lasius</taxon>
    </lineage>
</organism>
<evidence type="ECO:0000313" key="2">
    <source>
        <dbReference type="Proteomes" id="UP001497644"/>
    </source>
</evidence>
<protein>
    <submittedName>
        <fullName evidence="1">Uncharacterized protein</fullName>
    </submittedName>
</protein>
<dbReference type="EMBL" id="OZ034838">
    <property type="protein sequence ID" value="CAL1679054.1"/>
    <property type="molecule type" value="Genomic_DNA"/>
</dbReference>
<accession>A0AAV2NGV9</accession>